<sequence length="152" mass="17177">MKNYNVDGLGRKMMAEEPEVIYQRLRPRVSNHATLAFEALEGVPATIFDDVVGLFGHHDYMAEVVELNPKTIHKYQAQHIKFSPAKSELMLKLVALYRKGADTFGTRASFLNWLIKPAFGIDNRTPLHLIKTSDGIDLISEELDRIQHGDTA</sequence>
<evidence type="ECO:0000259" key="1">
    <source>
        <dbReference type="Pfam" id="PF09722"/>
    </source>
</evidence>
<dbReference type="EMBL" id="CP136051">
    <property type="protein sequence ID" value="WOK04708.1"/>
    <property type="molecule type" value="Genomic_DNA"/>
</dbReference>
<dbReference type="Proteomes" id="UP001302349">
    <property type="component" value="Chromosome"/>
</dbReference>
<dbReference type="InterPro" id="IPR024467">
    <property type="entry name" value="Xre/MbcA/ParS-like_toxin-bd"/>
</dbReference>
<feature type="domain" description="Antitoxin Xre/MbcA/ParS-like toxin-binding" evidence="1">
    <location>
        <begin position="101"/>
        <end position="149"/>
    </location>
</feature>
<dbReference type="RefSeq" id="WP_317487509.1">
    <property type="nucleotide sequence ID" value="NZ_CP136051.1"/>
</dbReference>
<accession>A0ABZ0II56</accession>
<organism evidence="2 3">
    <name type="scientific">Imperialibacter roseus</name>
    <dbReference type="NCBI Taxonomy" id="1324217"/>
    <lineage>
        <taxon>Bacteria</taxon>
        <taxon>Pseudomonadati</taxon>
        <taxon>Bacteroidota</taxon>
        <taxon>Cytophagia</taxon>
        <taxon>Cytophagales</taxon>
        <taxon>Flammeovirgaceae</taxon>
        <taxon>Imperialibacter</taxon>
    </lineage>
</organism>
<proteinExistence type="predicted"/>
<reference evidence="2 3" key="1">
    <citation type="journal article" date="2023" name="Microbiol. Resour. Announc.">
        <title>Complete Genome Sequence of Imperialibacter roseus strain P4T.</title>
        <authorList>
            <person name="Tizabi D.R."/>
            <person name="Bachvaroff T."/>
            <person name="Hill R.T."/>
        </authorList>
    </citation>
    <scope>NUCLEOTIDE SEQUENCE [LARGE SCALE GENOMIC DNA]</scope>
    <source>
        <strain evidence="2 3">P4T</strain>
    </source>
</reference>
<protein>
    <submittedName>
        <fullName evidence="2">Antitoxin Xre/MbcA/ParS toxin-binding domain-containing protein</fullName>
    </submittedName>
</protein>
<name>A0ABZ0II56_9BACT</name>
<evidence type="ECO:0000313" key="3">
    <source>
        <dbReference type="Proteomes" id="UP001302349"/>
    </source>
</evidence>
<dbReference type="NCBIfam" id="TIGR02293">
    <property type="entry name" value="TAS_TIGR02293"/>
    <property type="match status" value="1"/>
</dbReference>
<evidence type="ECO:0000313" key="2">
    <source>
        <dbReference type="EMBL" id="WOK04708.1"/>
    </source>
</evidence>
<keyword evidence="3" id="KW-1185">Reference proteome</keyword>
<dbReference type="InterPro" id="IPR011979">
    <property type="entry name" value="Antitox_Xre"/>
</dbReference>
<gene>
    <name evidence="2" type="ORF">RT717_16630</name>
</gene>
<dbReference type="Pfam" id="PF09722">
    <property type="entry name" value="Xre_MbcA_ParS_C"/>
    <property type="match status" value="1"/>
</dbReference>